<proteinExistence type="inferred from homology"/>
<dbReference type="InterPro" id="IPR007919">
    <property type="entry name" value="UPF0220"/>
</dbReference>
<dbReference type="VEuPathDB" id="TriTrypDB:LPMP_282220"/>
<sequence>MSRRRSTIIVASGAIFMSALLVFVDGAVMASRVEIPYSFLMWLPTLCALLGSFVLLLVKPMYIVGTDTDMDDDDDVIKKDKSMFFLGAFLLFTSIFLSVWKAVDPYGNKGVAWPGVALLVHSVLLLLMNCALFIARMQYDEY</sequence>
<comment type="similarity">
    <text evidence="2">Belongs to the UPF0220 family.</text>
</comment>
<comment type="subcellular location">
    <subcellularLocation>
        <location evidence="1">Membrane</location>
        <topology evidence="1">Multi-pass membrane protein</topology>
    </subcellularLocation>
</comment>
<dbReference type="KEGG" id="lpan:LPMP_282220"/>
<dbReference type="GeneID" id="22576667"/>
<dbReference type="eggNOG" id="ENOG502SB6T">
    <property type="taxonomic scope" value="Eukaryota"/>
</dbReference>
<keyword evidence="3 6" id="KW-0812">Transmembrane</keyword>
<dbReference type="VEuPathDB" id="TriTrypDB:LPAL13_280028500"/>
<evidence type="ECO:0000256" key="4">
    <source>
        <dbReference type="ARBA" id="ARBA00022989"/>
    </source>
</evidence>
<reference evidence="7 8" key="1">
    <citation type="journal article" date="2015" name="Sci. Rep.">
        <title>The genome of Leishmania panamensis: insights into genomics of the L. (Viannia) subgenus.</title>
        <authorList>
            <person name="Llanes A."/>
            <person name="Restrepo C.M."/>
            <person name="Vecchio G.D."/>
            <person name="Anguizola F.J."/>
            <person name="Lleonart R."/>
        </authorList>
    </citation>
    <scope>NUCLEOTIDE SEQUENCE [LARGE SCALE GENOMIC DNA]</scope>
    <source>
        <strain evidence="7 8">MHOM/PA/94/PSC-1</strain>
    </source>
</reference>
<feature type="transmembrane region" description="Helical" evidence="6">
    <location>
        <begin position="40"/>
        <end position="62"/>
    </location>
</feature>
<evidence type="ECO:0000256" key="6">
    <source>
        <dbReference type="SAM" id="Phobius"/>
    </source>
</evidence>
<dbReference type="EMBL" id="CP009397">
    <property type="protein sequence ID" value="AIN99855.1"/>
    <property type="molecule type" value="Genomic_DNA"/>
</dbReference>
<name>A0A088RVA5_LEIPA</name>
<protein>
    <recommendedName>
        <fullName evidence="9">Transmembrane protein</fullName>
    </recommendedName>
</protein>
<keyword evidence="5 6" id="KW-0472">Membrane</keyword>
<evidence type="ECO:0000313" key="8">
    <source>
        <dbReference type="Proteomes" id="UP000063063"/>
    </source>
</evidence>
<dbReference type="GO" id="GO:0016020">
    <property type="term" value="C:membrane"/>
    <property type="evidence" value="ECO:0007669"/>
    <property type="project" value="UniProtKB-SubCell"/>
</dbReference>
<dbReference type="AlphaFoldDB" id="A0A088RVA5"/>
<evidence type="ECO:0000256" key="3">
    <source>
        <dbReference type="ARBA" id="ARBA00022692"/>
    </source>
</evidence>
<evidence type="ECO:0000256" key="2">
    <source>
        <dbReference type="ARBA" id="ARBA00005335"/>
    </source>
</evidence>
<dbReference type="Proteomes" id="UP000063063">
    <property type="component" value="Chromosome 28"/>
</dbReference>
<accession>A0A088RVA5</accession>
<evidence type="ECO:0000313" key="7">
    <source>
        <dbReference type="EMBL" id="AIN99855.1"/>
    </source>
</evidence>
<organism evidence="7 8">
    <name type="scientific">Leishmania panamensis</name>
    <dbReference type="NCBI Taxonomy" id="5679"/>
    <lineage>
        <taxon>Eukaryota</taxon>
        <taxon>Discoba</taxon>
        <taxon>Euglenozoa</taxon>
        <taxon>Kinetoplastea</taxon>
        <taxon>Metakinetoplastina</taxon>
        <taxon>Trypanosomatida</taxon>
        <taxon>Trypanosomatidae</taxon>
        <taxon>Leishmaniinae</taxon>
        <taxon>Leishmania</taxon>
        <taxon>Leishmania guyanensis species complex</taxon>
    </lineage>
</organism>
<feature type="transmembrane region" description="Helical" evidence="6">
    <location>
        <begin position="112"/>
        <end position="135"/>
    </location>
</feature>
<dbReference type="OrthoDB" id="268928at2759"/>
<feature type="transmembrane region" description="Helical" evidence="6">
    <location>
        <begin position="83"/>
        <end position="100"/>
    </location>
</feature>
<keyword evidence="4 6" id="KW-1133">Transmembrane helix</keyword>
<evidence type="ECO:0000256" key="1">
    <source>
        <dbReference type="ARBA" id="ARBA00004141"/>
    </source>
</evidence>
<gene>
    <name evidence="7" type="ORF">LPMP_282220</name>
</gene>
<evidence type="ECO:0000256" key="5">
    <source>
        <dbReference type="ARBA" id="ARBA00023136"/>
    </source>
</evidence>
<dbReference type="RefSeq" id="XP_010700562.1">
    <property type="nucleotide sequence ID" value="XM_010702260.1"/>
</dbReference>
<dbReference type="PANTHER" id="PTHR13180">
    <property type="entry name" value="SMALL MEMBRANE PROTEIN-RELATED"/>
    <property type="match status" value="1"/>
</dbReference>
<keyword evidence="8" id="KW-1185">Reference proteome</keyword>
<evidence type="ECO:0008006" key="9">
    <source>
        <dbReference type="Google" id="ProtNLM"/>
    </source>
</evidence>
<dbReference type="Pfam" id="PF05255">
    <property type="entry name" value="UPF0220"/>
    <property type="match status" value="1"/>
</dbReference>